<evidence type="ECO:0000256" key="1">
    <source>
        <dbReference type="SAM" id="MobiDB-lite"/>
    </source>
</evidence>
<evidence type="ECO:0000313" key="2">
    <source>
        <dbReference type="EMBL" id="PWI71121.1"/>
    </source>
</evidence>
<sequence>MLPAKRRAESNSQPLSGGLVEGLPPPLDCVVVVAPPRTTGPMRGAGAHHQRGAARAHCLAKRIGRVEDQARGSSRGADRPDRTQKLKNGAPAARMHTTFEGESGASGGSRQASLLQLGGEGACTRGPPGRWRGLCFACQGPPRLPVPSHDSEVSHCLPVDVRRRRGAVVPVPACPARQPNHLGSDGEGPLTTAPLGVIDSSVALCGHHAFPERYQPGTLPQATGPPAESGGATPTQ</sequence>
<gene>
    <name evidence="2" type="ORF">PCL_12489</name>
</gene>
<feature type="region of interest" description="Disordered" evidence="1">
    <location>
        <begin position="65"/>
        <end position="94"/>
    </location>
</feature>
<dbReference type="Proteomes" id="UP000245956">
    <property type="component" value="Unassembled WGS sequence"/>
</dbReference>
<protein>
    <submittedName>
        <fullName evidence="2">Uncharacterized protein</fullName>
    </submittedName>
</protein>
<proteinExistence type="predicted"/>
<feature type="region of interest" description="Disordered" evidence="1">
    <location>
        <begin position="213"/>
        <end position="236"/>
    </location>
</feature>
<feature type="compositionally biased region" description="Basic and acidic residues" evidence="1">
    <location>
        <begin position="65"/>
        <end position="84"/>
    </location>
</feature>
<feature type="region of interest" description="Disordered" evidence="1">
    <location>
        <begin position="1"/>
        <end position="25"/>
    </location>
</feature>
<reference evidence="2 3" key="1">
    <citation type="journal article" date="2016" name="Front. Microbiol.">
        <title>Genome and transcriptome sequences reveal the specific parasitism of the nematophagous Purpureocillium lilacinum 36-1.</title>
        <authorList>
            <person name="Xie J."/>
            <person name="Li S."/>
            <person name="Mo C."/>
            <person name="Xiao X."/>
            <person name="Peng D."/>
            <person name="Wang G."/>
            <person name="Xiao Y."/>
        </authorList>
    </citation>
    <scope>NUCLEOTIDE SEQUENCE [LARGE SCALE GENOMIC DNA]</scope>
    <source>
        <strain evidence="2 3">36-1</strain>
    </source>
</reference>
<dbReference type="EMBL" id="LCWV01000008">
    <property type="protein sequence ID" value="PWI71121.1"/>
    <property type="molecule type" value="Genomic_DNA"/>
</dbReference>
<comment type="caution">
    <text evidence="2">The sequence shown here is derived from an EMBL/GenBank/DDBJ whole genome shotgun (WGS) entry which is preliminary data.</text>
</comment>
<dbReference type="AlphaFoldDB" id="A0A2U3E9D3"/>
<accession>A0A2U3E9D3</accession>
<organism evidence="2 3">
    <name type="scientific">Purpureocillium lilacinum</name>
    <name type="common">Paecilomyces lilacinus</name>
    <dbReference type="NCBI Taxonomy" id="33203"/>
    <lineage>
        <taxon>Eukaryota</taxon>
        <taxon>Fungi</taxon>
        <taxon>Dikarya</taxon>
        <taxon>Ascomycota</taxon>
        <taxon>Pezizomycotina</taxon>
        <taxon>Sordariomycetes</taxon>
        <taxon>Hypocreomycetidae</taxon>
        <taxon>Hypocreales</taxon>
        <taxon>Ophiocordycipitaceae</taxon>
        <taxon>Purpureocillium</taxon>
    </lineage>
</organism>
<evidence type="ECO:0000313" key="3">
    <source>
        <dbReference type="Proteomes" id="UP000245956"/>
    </source>
</evidence>
<name>A0A2U3E9D3_PURLI</name>